<evidence type="ECO:0000313" key="8">
    <source>
        <dbReference type="Proteomes" id="UP001176517"/>
    </source>
</evidence>
<evidence type="ECO:0000256" key="5">
    <source>
        <dbReference type="SAM" id="MobiDB-lite"/>
    </source>
</evidence>
<protein>
    <recommendedName>
        <fullName evidence="6">Zn(2)-C6 fungal-type domain-containing protein</fullName>
    </recommendedName>
</protein>
<feature type="compositionally biased region" description="Low complexity" evidence="5">
    <location>
        <begin position="107"/>
        <end position="119"/>
    </location>
</feature>
<evidence type="ECO:0000313" key="7">
    <source>
        <dbReference type="EMBL" id="KAK0549311.1"/>
    </source>
</evidence>
<feature type="region of interest" description="Disordered" evidence="5">
    <location>
        <begin position="436"/>
        <end position="472"/>
    </location>
</feature>
<comment type="caution">
    <text evidence="7">The sequence shown here is derived from an EMBL/GenBank/DDBJ whole genome shotgun (WGS) entry which is preliminary data.</text>
</comment>
<feature type="compositionally biased region" description="Polar residues" evidence="5">
    <location>
        <begin position="436"/>
        <end position="447"/>
    </location>
</feature>
<dbReference type="Proteomes" id="UP001176517">
    <property type="component" value="Unassembled WGS sequence"/>
</dbReference>
<dbReference type="GO" id="GO:0008270">
    <property type="term" value="F:zinc ion binding"/>
    <property type="evidence" value="ECO:0007669"/>
    <property type="project" value="InterPro"/>
</dbReference>
<feature type="compositionally biased region" description="Gly residues" evidence="5">
    <location>
        <begin position="857"/>
        <end position="870"/>
    </location>
</feature>
<feature type="compositionally biased region" description="Gly residues" evidence="5">
    <location>
        <begin position="576"/>
        <end position="590"/>
    </location>
</feature>
<dbReference type="InterPro" id="IPR050675">
    <property type="entry name" value="OAF3"/>
</dbReference>
<dbReference type="InterPro" id="IPR036864">
    <property type="entry name" value="Zn2-C6_fun-type_DNA-bd_sf"/>
</dbReference>
<dbReference type="PROSITE" id="PS50048">
    <property type="entry name" value="ZN2_CY6_FUNGAL_2"/>
    <property type="match status" value="1"/>
</dbReference>
<keyword evidence="4" id="KW-0539">Nucleus</keyword>
<feature type="compositionally biased region" description="Polar residues" evidence="5">
    <location>
        <begin position="705"/>
        <end position="723"/>
    </location>
</feature>
<dbReference type="PANTHER" id="PTHR31069">
    <property type="entry name" value="OLEATE-ACTIVATED TRANSCRIPTION FACTOR 1-RELATED"/>
    <property type="match status" value="1"/>
</dbReference>
<feature type="compositionally biased region" description="Low complexity" evidence="5">
    <location>
        <begin position="801"/>
        <end position="812"/>
    </location>
</feature>
<feature type="domain" description="Zn(2)-C6 fungal-type" evidence="6">
    <location>
        <begin position="525"/>
        <end position="555"/>
    </location>
</feature>
<feature type="compositionally biased region" description="Low complexity" evidence="5">
    <location>
        <begin position="83"/>
        <end position="97"/>
    </location>
</feature>
<feature type="region of interest" description="Disordered" evidence="5">
    <location>
        <begin position="176"/>
        <end position="248"/>
    </location>
</feature>
<feature type="region of interest" description="Disordered" evidence="5">
    <location>
        <begin position="83"/>
        <end position="128"/>
    </location>
</feature>
<sequence length="900" mass="90320">MTDISITAVPSQLQLQAGSSSHPNANDLSYSPISQVPSRQNSIFTLGTQFEHVGITAPHTPTLPNSVGGFVVPPLFTSGSLVGPSGSSFSSPSMDSPLGTGARNFHQQQQQQPPASSQSDLFSSLPPHLFNEGRRFSLDERMTSAGPNSFNTVTSAAVSAAAAAAAAANAGMHRSTSVSFANGPTSKPGGGGGGGGFGDTNGQMQSPAQIQEAASAAGFAGQASQSPNQQQSLGPGGATGRHWPWGSTALHGRHASVSAAPISTSTSKAQLSPDFFPVTAESAAAAAAAAAAATAQQANPSLTASVSSPSGLAGPSSTQPGGGGGAGGMLPVQPLHPYAQARNSFAAFPSQAPFSQMNGMYNPNGGIPSFGFSGAAPGAMDDLNVPPRYRSMSSSAASGRSAHPFSWYPGGPGGHPGAPIDAATALAFSTRSSFDTTATGSEFTSTAGHGGPPGMYHAQGHMSLQGQAPPGSGAAHLLFPFGTGPGGPGSLPPGHTITSTGVMRGPGSSGAGTTRRAKFKRSRNGCMVCRKRKVKCSQDGTPCKQCRIGKRDCYYESNPPKRKRRARNQSASGAAAAGGGAGAGNGANGGGDDDEDDGEDDEDGLEGNSTSLDQSSSFMNGYLNGHHGDPLSASTSSTSFAHVNGNGVPDYQGGVELSSFHPDARRASMYSLDGSSPHSAVAPHSGYPSLNTDVQFTMPFGNVGDPNSNGTGPGSSTLVSPGTWTNASPFTNLGMSPSDALGNAAHVHASGIAPHMASSAPSSAGSIAPGSNLSQHATPQIAPSAPVGLGMGMGHHPNHHQQLQQQQQQQQQIPHGQLALALSNNSVSPESMIAQLTPNSASGGGANALLHGQLGGSVSGGESWSGGSVGGLSPPQAASFFQQQPQQPQPAQHQQPQAQH</sequence>
<feature type="compositionally biased region" description="Low complexity" evidence="5">
    <location>
        <begin position="871"/>
        <end position="900"/>
    </location>
</feature>
<dbReference type="CDD" id="cd00067">
    <property type="entry name" value="GAL4"/>
    <property type="match status" value="1"/>
</dbReference>
<feature type="region of interest" description="Disordered" evidence="5">
    <location>
        <begin position="301"/>
        <end position="334"/>
    </location>
</feature>
<feature type="region of interest" description="Disordered" evidence="5">
    <location>
        <begin position="704"/>
        <end position="723"/>
    </location>
</feature>
<proteinExistence type="predicted"/>
<feature type="region of interest" description="Disordered" evidence="5">
    <location>
        <begin position="857"/>
        <end position="900"/>
    </location>
</feature>
<evidence type="ECO:0000256" key="2">
    <source>
        <dbReference type="ARBA" id="ARBA00023125"/>
    </source>
</evidence>
<feature type="compositionally biased region" description="Low complexity" evidence="5">
    <location>
        <begin position="757"/>
        <end position="771"/>
    </location>
</feature>
<dbReference type="GO" id="GO:0000981">
    <property type="term" value="F:DNA-binding transcription factor activity, RNA polymerase II-specific"/>
    <property type="evidence" value="ECO:0007669"/>
    <property type="project" value="InterPro"/>
</dbReference>
<dbReference type="InterPro" id="IPR001138">
    <property type="entry name" value="Zn2Cys6_DnaBD"/>
</dbReference>
<gene>
    <name evidence="7" type="ORF">OC846_004137</name>
</gene>
<feature type="compositionally biased region" description="Acidic residues" evidence="5">
    <location>
        <begin position="591"/>
        <end position="605"/>
    </location>
</feature>
<keyword evidence="3" id="KW-0804">Transcription</keyword>
<dbReference type="GO" id="GO:0003677">
    <property type="term" value="F:DNA binding"/>
    <property type="evidence" value="ECO:0007669"/>
    <property type="project" value="UniProtKB-KW"/>
</dbReference>
<dbReference type="EMBL" id="JAPDMZ010000116">
    <property type="protein sequence ID" value="KAK0549311.1"/>
    <property type="molecule type" value="Genomic_DNA"/>
</dbReference>
<keyword evidence="1" id="KW-0805">Transcription regulation</keyword>
<keyword evidence="8" id="KW-1185">Reference proteome</keyword>
<feature type="compositionally biased region" description="Polar residues" evidence="5">
    <location>
        <begin position="610"/>
        <end position="619"/>
    </location>
</feature>
<evidence type="ECO:0000256" key="3">
    <source>
        <dbReference type="ARBA" id="ARBA00023163"/>
    </source>
</evidence>
<feature type="compositionally biased region" description="Gly residues" evidence="5">
    <location>
        <begin position="188"/>
        <end position="199"/>
    </location>
</feature>
<accession>A0AAN6JR38</accession>
<reference evidence="7" key="1">
    <citation type="journal article" date="2023" name="PhytoFront">
        <title>Draft Genome Resources of Seven Strains of Tilletia horrida, Causal Agent of Kernel Smut of Rice.</title>
        <authorList>
            <person name="Khanal S."/>
            <person name="Antony Babu S."/>
            <person name="Zhou X.G."/>
        </authorList>
    </citation>
    <scope>NUCLEOTIDE SEQUENCE</scope>
    <source>
        <strain evidence="7">TX6</strain>
    </source>
</reference>
<name>A0AAN6JR38_9BASI</name>
<evidence type="ECO:0000256" key="1">
    <source>
        <dbReference type="ARBA" id="ARBA00023015"/>
    </source>
</evidence>
<feature type="compositionally biased region" description="Polar residues" evidence="5">
    <location>
        <begin position="301"/>
        <end position="319"/>
    </location>
</feature>
<evidence type="ECO:0000259" key="6">
    <source>
        <dbReference type="PROSITE" id="PS50048"/>
    </source>
</evidence>
<feature type="compositionally biased region" description="Low complexity" evidence="5">
    <location>
        <begin position="205"/>
        <end position="226"/>
    </location>
</feature>
<dbReference type="Gene3D" id="4.10.240.10">
    <property type="entry name" value="Zn(2)-C6 fungal-type DNA-binding domain"/>
    <property type="match status" value="1"/>
</dbReference>
<dbReference type="PANTHER" id="PTHR31069:SF32">
    <property type="entry name" value="ARGININE METABOLISM REGULATION PROTEIN II"/>
    <property type="match status" value="1"/>
</dbReference>
<dbReference type="SUPFAM" id="SSF57701">
    <property type="entry name" value="Zn2/Cys6 DNA-binding domain"/>
    <property type="match status" value="1"/>
</dbReference>
<dbReference type="AlphaFoldDB" id="A0AAN6JR38"/>
<feature type="region of interest" description="Disordered" evidence="5">
    <location>
        <begin position="554"/>
        <end position="638"/>
    </location>
</feature>
<keyword evidence="2" id="KW-0238">DNA-binding</keyword>
<feature type="compositionally biased region" description="Polar residues" evidence="5">
    <location>
        <begin position="176"/>
        <end position="185"/>
    </location>
</feature>
<feature type="region of interest" description="Disordered" evidence="5">
    <location>
        <begin position="755"/>
        <end position="815"/>
    </location>
</feature>
<dbReference type="PROSITE" id="PS00463">
    <property type="entry name" value="ZN2_CY6_FUNGAL_1"/>
    <property type="match status" value="1"/>
</dbReference>
<evidence type="ECO:0000256" key="4">
    <source>
        <dbReference type="ARBA" id="ARBA00023242"/>
    </source>
</evidence>
<organism evidence="7 8">
    <name type="scientific">Tilletia horrida</name>
    <dbReference type="NCBI Taxonomy" id="155126"/>
    <lineage>
        <taxon>Eukaryota</taxon>
        <taxon>Fungi</taxon>
        <taxon>Dikarya</taxon>
        <taxon>Basidiomycota</taxon>
        <taxon>Ustilaginomycotina</taxon>
        <taxon>Exobasidiomycetes</taxon>
        <taxon>Tilletiales</taxon>
        <taxon>Tilletiaceae</taxon>
        <taxon>Tilletia</taxon>
    </lineage>
</organism>